<keyword evidence="4" id="KW-1134">Transmembrane beta strand</keyword>
<keyword evidence="6" id="KW-0472">Membrane</keyword>
<evidence type="ECO:0000256" key="6">
    <source>
        <dbReference type="ARBA" id="ARBA00023136"/>
    </source>
</evidence>
<gene>
    <name evidence="8" type="ORF">F3F73_10465</name>
</gene>
<evidence type="ECO:0000256" key="1">
    <source>
        <dbReference type="ARBA" id="ARBA00004442"/>
    </source>
</evidence>
<sequence>MINVRRLTVITLCVTGSSISGNILRAQDNPAMDISVTPATEQTVENGSQQFPDEWTLQNCIDYALEQNITLRKSRITAESTAVDVKTAKAALFPNLSFSTSQNMINRPYQESSSTVSGSEIIRNNSKTSYNGTYGLNAQWTIYNGSKRLKTIEQEKLNNRAAELDVATSENDIEETITQTYVQILYAAESVKVNESTLALSQAQYERGKELFAAGSISKADLAQLEAQVSTDRYQLVTAQSSLQDYKLQLKQLLELDGEEEMNLYLPTLEDSNVLSPLPTKTDVYQAALALRPEIESSRLNVQASELNIDIARAGYMPSISLSAGIGTTNTSGSDYTFAQQVKNGWNNSIGVSVSVPIFNNRQTKSAVQKAKLQRETSMLNLLDEQKNLYKAIEGLWLDANTAQQRYVAAQEKLRSTQTSYELVSEQFNMGMKNTVELLTEKNNLLSAQQETLQAKYMAILNAQLLKFYQGEEIQL</sequence>
<comment type="caution">
    <text evidence="8">The sequence shown here is derived from an EMBL/GenBank/DDBJ whole genome shotgun (WGS) entry which is preliminary data.</text>
</comment>
<dbReference type="InterPro" id="IPR003423">
    <property type="entry name" value="OMP_efflux"/>
</dbReference>
<proteinExistence type="inferred from homology"/>
<evidence type="ECO:0000256" key="3">
    <source>
        <dbReference type="ARBA" id="ARBA00022448"/>
    </source>
</evidence>
<dbReference type="GO" id="GO:0015562">
    <property type="term" value="F:efflux transmembrane transporter activity"/>
    <property type="evidence" value="ECO:0007669"/>
    <property type="project" value="InterPro"/>
</dbReference>
<dbReference type="Pfam" id="PF02321">
    <property type="entry name" value="OEP"/>
    <property type="match status" value="2"/>
</dbReference>
<dbReference type="GeneID" id="93116943"/>
<keyword evidence="3" id="KW-0813">Transport</keyword>
<dbReference type="GO" id="GO:1990281">
    <property type="term" value="C:efflux pump complex"/>
    <property type="evidence" value="ECO:0007669"/>
    <property type="project" value="TreeGrafter"/>
</dbReference>
<dbReference type="Gene3D" id="1.20.1600.10">
    <property type="entry name" value="Outer membrane efflux proteins (OEP)"/>
    <property type="match status" value="1"/>
</dbReference>
<dbReference type="Proteomes" id="UP000422221">
    <property type="component" value="Unassembled WGS sequence"/>
</dbReference>
<reference evidence="8 9" key="1">
    <citation type="journal article" date="2019" name="Nat. Med.">
        <title>A library of human gut bacterial isolates paired with longitudinal multiomics data enables mechanistic microbiome research.</title>
        <authorList>
            <person name="Poyet M."/>
            <person name="Groussin M."/>
            <person name="Gibbons S.M."/>
            <person name="Avila-Pacheco J."/>
            <person name="Jiang X."/>
            <person name="Kearney S.M."/>
            <person name="Perrotta A.R."/>
            <person name="Berdy B."/>
            <person name="Zhao S."/>
            <person name="Lieberman T.D."/>
            <person name="Swanson P.K."/>
            <person name="Smith M."/>
            <person name="Roesemann S."/>
            <person name="Alexander J.E."/>
            <person name="Rich S.A."/>
            <person name="Livny J."/>
            <person name="Vlamakis H."/>
            <person name="Clish C."/>
            <person name="Bullock K."/>
            <person name="Deik A."/>
            <person name="Scott J."/>
            <person name="Pierce K.A."/>
            <person name="Xavier R.J."/>
            <person name="Alm E.J."/>
        </authorList>
    </citation>
    <scope>NUCLEOTIDE SEQUENCE [LARGE SCALE GENOMIC DNA]</scope>
    <source>
        <strain evidence="8 9">BIOML-A10</strain>
    </source>
</reference>
<evidence type="ECO:0000313" key="9">
    <source>
        <dbReference type="Proteomes" id="UP000422221"/>
    </source>
</evidence>
<name>A0A7J4XIZ5_9BACE</name>
<dbReference type="PANTHER" id="PTHR30026">
    <property type="entry name" value="OUTER MEMBRANE PROTEIN TOLC"/>
    <property type="match status" value="1"/>
</dbReference>
<dbReference type="PANTHER" id="PTHR30026:SF20">
    <property type="entry name" value="OUTER MEMBRANE PROTEIN TOLC"/>
    <property type="match status" value="1"/>
</dbReference>
<dbReference type="SUPFAM" id="SSF56954">
    <property type="entry name" value="Outer membrane efflux proteins (OEP)"/>
    <property type="match status" value="1"/>
</dbReference>
<dbReference type="EMBL" id="VWMK01000009">
    <property type="protein sequence ID" value="KAA3765445.1"/>
    <property type="molecule type" value="Genomic_DNA"/>
</dbReference>
<evidence type="ECO:0000256" key="4">
    <source>
        <dbReference type="ARBA" id="ARBA00022452"/>
    </source>
</evidence>
<keyword evidence="5" id="KW-0812">Transmembrane</keyword>
<evidence type="ECO:0000313" key="8">
    <source>
        <dbReference type="EMBL" id="KAA3765445.1"/>
    </source>
</evidence>
<dbReference type="GO" id="GO:0009279">
    <property type="term" value="C:cell outer membrane"/>
    <property type="evidence" value="ECO:0007669"/>
    <property type="project" value="UniProtKB-SubCell"/>
</dbReference>
<evidence type="ECO:0000256" key="7">
    <source>
        <dbReference type="ARBA" id="ARBA00023237"/>
    </source>
</evidence>
<accession>A0A7J4XIZ5</accession>
<evidence type="ECO:0000256" key="5">
    <source>
        <dbReference type="ARBA" id="ARBA00022692"/>
    </source>
</evidence>
<comment type="similarity">
    <text evidence="2">Belongs to the outer membrane factor (OMF) (TC 1.B.17) family.</text>
</comment>
<dbReference type="RefSeq" id="WP_055294534.1">
    <property type="nucleotide sequence ID" value="NZ_CAXSTI010000001.1"/>
</dbReference>
<dbReference type="GO" id="GO:0015288">
    <property type="term" value="F:porin activity"/>
    <property type="evidence" value="ECO:0007669"/>
    <property type="project" value="TreeGrafter"/>
</dbReference>
<dbReference type="InterPro" id="IPR051906">
    <property type="entry name" value="TolC-like"/>
</dbReference>
<protein>
    <submittedName>
        <fullName evidence="8">TolC family protein</fullName>
    </submittedName>
</protein>
<comment type="subcellular location">
    <subcellularLocation>
        <location evidence="1">Cell outer membrane</location>
    </subcellularLocation>
</comment>
<keyword evidence="7" id="KW-0998">Cell outer membrane</keyword>
<evidence type="ECO:0000256" key="2">
    <source>
        <dbReference type="ARBA" id="ARBA00007613"/>
    </source>
</evidence>
<dbReference type="AlphaFoldDB" id="A0A7J4XIZ5"/>
<organism evidence="8 9">
    <name type="scientific">Bacteroides salyersiae</name>
    <dbReference type="NCBI Taxonomy" id="291644"/>
    <lineage>
        <taxon>Bacteria</taxon>
        <taxon>Pseudomonadati</taxon>
        <taxon>Bacteroidota</taxon>
        <taxon>Bacteroidia</taxon>
        <taxon>Bacteroidales</taxon>
        <taxon>Bacteroidaceae</taxon>
        <taxon>Bacteroides</taxon>
    </lineage>
</organism>